<keyword evidence="1" id="KW-0805">Transcription regulation</keyword>
<dbReference type="PROSITE" id="PS50932">
    <property type="entry name" value="HTH_LACI_2"/>
    <property type="match status" value="1"/>
</dbReference>
<dbReference type="Pfam" id="PF00356">
    <property type="entry name" value="LacI"/>
    <property type="match status" value="1"/>
</dbReference>
<dbReference type="EMBL" id="AZFW01000044">
    <property type="protein sequence ID" value="KRM27625.1"/>
    <property type="molecule type" value="Genomic_DNA"/>
</dbReference>
<evidence type="ECO:0000256" key="1">
    <source>
        <dbReference type="ARBA" id="ARBA00023015"/>
    </source>
</evidence>
<dbReference type="InterPro" id="IPR010982">
    <property type="entry name" value="Lambda_DNA-bd_dom_sf"/>
</dbReference>
<evidence type="ECO:0000256" key="2">
    <source>
        <dbReference type="ARBA" id="ARBA00023125"/>
    </source>
</evidence>
<reference evidence="5 6" key="1">
    <citation type="journal article" date="2015" name="Genome Announc.">
        <title>Expanding the biotechnology potential of lactobacilli through comparative genomics of 213 strains and associated genera.</title>
        <authorList>
            <person name="Sun Z."/>
            <person name="Harris H.M."/>
            <person name="McCann A."/>
            <person name="Guo C."/>
            <person name="Argimon S."/>
            <person name="Zhang W."/>
            <person name="Yang X."/>
            <person name="Jeffery I.B."/>
            <person name="Cooney J.C."/>
            <person name="Kagawa T.F."/>
            <person name="Liu W."/>
            <person name="Song Y."/>
            <person name="Salvetti E."/>
            <person name="Wrobel A."/>
            <person name="Rasinkangas P."/>
            <person name="Parkhill J."/>
            <person name="Rea M.C."/>
            <person name="O'Sullivan O."/>
            <person name="Ritari J."/>
            <person name="Douillard F.P."/>
            <person name="Paul Ross R."/>
            <person name="Yang R."/>
            <person name="Briner A.E."/>
            <person name="Felis G.E."/>
            <person name="de Vos W.M."/>
            <person name="Barrangou R."/>
            <person name="Klaenhammer T.R."/>
            <person name="Caufield P.W."/>
            <person name="Cui Y."/>
            <person name="Zhang H."/>
            <person name="O'Toole P.W."/>
        </authorList>
    </citation>
    <scope>NUCLEOTIDE SEQUENCE [LARGE SCALE GENOMIC DNA]</scope>
    <source>
        <strain evidence="5 6">DSM 16991</strain>
    </source>
</reference>
<dbReference type="OrthoDB" id="43195at2"/>
<keyword evidence="2" id="KW-0238">DNA-binding</keyword>
<dbReference type="SUPFAM" id="SSF53822">
    <property type="entry name" value="Periplasmic binding protein-like I"/>
    <property type="match status" value="1"/>
</dbReference>
<dbReference type="InterPro" id="IPR000843">
    <property type="entry name" value="HTH_LacI"/>
</dbReference>
<dbReference type="InterPro" id="IPR028082">
    <property type="entry name" value="Peripla_BP_I"/>
</dbReference>
<dbReference type="Proteomes" id="UP000050949">
    <property type="component" value="Unassembled WGS sequence"/>
</dbReference>
<protein>
    <submittedName>
        <fullName evidence="5">LacI-type transcriptional regulator</fullName>
    </submittedName>
</protein>
<dbReference type="Gene3D" id="3.40.50.2300">
    <property type="match status" value="1"/>
</dbReference>
<dbReference type="SUPFAM" id="SSF47413">
    <property type="entry name" value="lambda repressor-like DNA-binding domains"/>
    <property type="match status" value="1"/>
</dbReference>
<dbReference type="Gene3D" id="1.10.260.40">
    <property type="entry name" value="lambda repressor-like DNA-binding domains"/>
    <property type="match status" value="1"/>
</dbReference>
<organism evidence="5 6">
    <name type="scientific">Schleiferilactobacillus harbinensis DSM 16991</name>
    <dbReference type="NCBI Taxonomy" id="1122147"/>
    <lineage>
        <taxon>Bacteria</taxon>
        <taxon>Bacillati</taxon>
        <taxon>Bacillota</taxon>
        <taxon>Bacilli</taxon>
        <taxon>Lactobacillales</taxon>
        <taxon>Lactobacillaceae</taxon>
        <taxon>Schleiferilactobacillus</taxon>
    </lineage>
</organism>
<accession>A0A0R1XID3</accession>
<sequence length="337" mass="37050">MATIKQIAQAAGFSPTTVSRILNNDNSLSVTQETREKVLQAANSLGYGRDQIPRVPYRVAVFFWITAQEELDDVYFNTLKRSLQFYGKTYGLSLEFFEKGQLDAAQVADFDGFIAVGAFNQTERAILEQISNNGVFIDSNPRIGHFNSVQPDFEQIISEALALCQTAGMTKVGFIGGQYLNPDTNQFEPDSRENIFRNYASRAGLLDEKLIHAHDSFSVTTGQVLGKQIAENTSACPLPNAFIVAADPIAVGVLQAFSAAGILVPRDTSLLSINNIQMAKYTSPPLSTFAINQDELCRAALARLIDIMENPEKQIYQRTLVSAYLVARGSFVINQAN</sequence>
<evidence type="ECO:0000259" key="4">
    <source>
        <dbReference type="PROSITE" id="PS50932"/>
    </source>
</evidence>
<dbReference type="InterPro" id="IPR046335">
    <property type="entry name" value="LacI/GalR-like_sensor"/>
</dbReference>
<dbReference type="PANTHER" id="PTHR30146">
    <property type="entry name" value="LACI-RELATED TRANSCRIPTIONAL REPRESSOR"/>
    <property type="match status" value="1"/>
</dbReference>
<dbReference type="eggNOG" id="COG1609">
    <property type="taxonomic scope" value="Bacteria"/>
</dbReference>
<dbReference type="CDD" id="cd01392">
    <property type="entry name" value="HTH_LacI"/>
    <property type="match status" value="1"/>
</dbReference>
<dbReference type="GO" id="GO:0003700">
    <property type="term" value="F:DNA-binding transcription factor activity"/>
    <property type="evidence" value="ECO:0007669"/>
    <property type="project" value="TreeGrafter"/>
</dbReference>
<dbReference type="Pfam" id="PF13377">
    <property type="entry name" value="Peripla_BP_3"/>
    <property type="match status" value="1"/>
</dbReference>
<dbReference type="PATRIC" id="fig|1122147.4.peg.2462"/>
<comment type="caution">
    <text evidence="5">The sequence shown here is derived from an EMBL/GenBank/DDBJ whole genome shotgun (WGS) entry which is preliminary data.</text>
</comment>
<feature type="domain" description="HTH lacI-type" evidence="4">
    <location>
        <begin position="2"/>
        <end position="58"/>
    </location>
</feature>
<gene>
    <name evidence="5" type="ORF">FC91_GL002383</name>
</gene>
<proteinExistence type="predicted"/>
<keyword evidence="3" id="KW-0804">Transcription</keyword>
<evidence type="ECO:0000256" key="3">
    <source>
        <dbReference type="ARBA" id="ARBA00023163"/>
    </source>
</evidence>
<dbReference type="RefSeq" id="WP_027827887.1">
    <property type="nucleotide sequence ID" value="NZ_AUEH01000008.1"/>
</dbReference>
<dbReference type="PANTHER" id="PTHR30146:SF149">
    <property type="entry name" value="HTH-TYPE TRANSCRIPTIONAL REGULATOR EBGR"/>
    <property type="match status" value="1"/>
</dbReference>
<dbReference type="CDD" id="cd01544">
    <property type="entry name" value="PBP1_GalR"/>
    <property type="match status" value="1"/>
</dbReference>
<dbReference type="GO" id="GO:0000976">
    <property type="term" value="F:transcription cis-regulatory region binding"/>
    <property type="evidence" value="ECO:0007669"/>
    <property type="project" value="TreeGrafter"/>
</dbReference>
<name>A0A0R1XID3_9LACO</name>
<evidence type="ECO:0000313" key="5">
    <source>
        <dbReference type="EMBL" id="KRM27625.1"/>
    </source>
</evidence>
<dbReference type="AlphaFoldDB" id="A0A0R1XID3"/>
<evidence type="ECO:0000313" key="6">
    <source>
        <dbReference type="Proteomes" id="UP000050949"/>
    </source>
</evidence>
<dbReference type="SMART" id="SM00354">
    <property type="entry name" value="HTH_LACI"/>
    <property type="match status" value="1"/>
</dbReference>